<reference evidence="6 7" key="1">
    <citation type="submission" date="2024-02" db="EMBL/GenBank/DDBJ databases">
        <title>High-quality chromosome-scale genome assembly of Pensacola bahiagrass (Paspalum notatum Flugge var. saurae).</title>
        <authorList>
            <person name="Vega J.M."/>
            <person name="Podio M."/>
            <person name="Orjuela J."/>
            <person name="Siena L.A."/>
            <person name="Pessino S.C."/>
            <person name="Combes M.C."/>
            <person name="Mariac C."/>
            <person name="Albertini E."/>
            <person name="Pupilli F."/>
            <person name="Ortiz J.P.A."/>
            <person name="Leblanc O."/>
        </authorList>
    </citation>
    <scope>NUCLEOTIDE SEQUENCE [LARGE SCALE GENOMIC DNA]</scope>
    <source>
        <strain evidence="6">R1</strain>
        <tissue evidence="6">Leaf</tissue>
    </source>
</reference>
<feature type="domain" description="FLZ-type" evidence="5">
    <location>
        <begin position="24"/>
        <end position="68"/>
    </location>
</feature>
<evidence type="ECO:0000256" key="4">
    <source>
        <dbReference type="SAM" id="MobiDB-lite"/>
    </source>
</evidence>
<dbReference type="InterPro" id="IPR044533">
    <property type="entry name" value="FLZ1/2/3"/>
</dbReference>
<dbReference type="EMBL" id="CP144749">
    <property type="protein sequence ID" value="WVZ74155.1"/>
    <property type="molecule type" value="Genomic_DNA"/>
</dbReference>
<dbReference type="AlphaFoldDB" id="A0AAQ3WUP5"/>
<feature type="zinc finger region" description="FLZ-type" evidence="3">
    <location>
        <begin position="24"/>
        <end position="68"/>
    </location>
</feature>
<dbReference type="PANTHER" id="PTHR46057">
    <property type="entry name" value="FCS-LIKE ZINC FINGER 1-RELATED"/>
    <property type="match status" value="1"/>
</dbReference>
<feature type="region of interest" description="Disordered" evidence="4">
    <location>
        <begin position="64"/>
        <end position="101"/>
    </location>
</feature>
<dbReference type="PANTHER" id="PTHR46057:SF14">
    <property type="entry name" value="OS02G0687200 PROTEIN"/>
    <property type="match status" value="1"/>
</dbReference>
<dbReference type="Pfam" id="PF04570">
    <property type="entry name" value="zf-FLZ"/>
    <property type="match status" value="1"/>
</dbReference>
<protein>
    <recommendedName>
        <fullName evidence="5">FLZ-type domain-containing protein</fullName>
    </recommendedName>
</protein>
<evidence type="ECO:0000256" key="3">
    <source>
        <dbReference type="PROSITE-ProRule" id="PRU01131"/>
    </source>
</evidence>
<comment type="similarity">
    <text evidence="1">Belongs to the FLZ family.</text>
</comment>
<evidence type="ECO:0000313" key="7">
    <source>
        <dbReference type="Proteomes" id="UP001341281"/>
    </source>
</evidence>
<sequence>MAFSPSSSFFDIEPIDGGWTWWRRAMDACFLCGKRLAGDCDIFMYRGDMPFCSEECRYRQMVRDDARKKKKTTHPRAERPARRDEQQRRGHEITPAAAEPAHVPLAANVPVAI</sequence>
<evidence type="ECO:0000256" key="2">
    <source>
        <dbReference type="ARBA" id="ARBA00022723"/>
    </source>
</evidence>
<dbReference type="Proteomes" id="UP001341281">
    <property type="component" value="Chromosome 05"/>
</dbReference>
<organism evidence="6 7">
    <name type="scientific">Paspalum notatum var. saurae</name>
    <dbReference type="NCBI Taxonomy" id="547442"/>
    <lineage>
        <taxon>Eukaryota</taxon>
        <taxon>Viridiplantae</taxon>
        <taxon>Streptophyta</taxon>
        <taxon>Embryophyta</taxon>
        <taxon>Tracheophyta</taxon>
        <taxon>Spermatophyta</taxon>
        <taxon>Magnoliopsida</taxon>
        <taxon>Liliopsida</taxon>
        <taxon>Poales</taxon>
        <taxon>Poaceae</taxon>
        <taxon>PACMAD clade</taxon>
        <taxon>Panicoideae</taxon>
        <taxon>Andropogonodae</taxon>
        <taxon>Paspaleae</taxon>
        <taxon>Paspalinae</taxon>
        <taxon>Paspalum</taxon>
    </lineage>
</organism>
<dbReference type="GO" id="GO:0046872">
    <property type="term" value="F:metal ion binding"/>
    <property type="evidence" value="ECO:0007669"/>
    <property type="project" value="UniProtKB-KW"/>
</dbReference>
<evidence type="ECO:0000313" key="6">
    <source>
        <dbReference type="EMBL" id="WVZ74155.1"/>
    </source>
</evidence>
<gene>
    <name evidence="6" type="ORF">U9M48_022370</name>
</gene>
<dbReference type="PROSITE" id="PS51795">
    <property type="entry name" value="ZF_FLZ"/>
    <property type="match status" value="1"/>
</dbReference>
<proteinExistence type="inferred from homology"/>
<evidence type="ECO:0000256" key="1">
    <source>
        <dbReference type="ARBA" id="ARBA00009374"/>
    </source>
</evidence>
<dbReference type="InterPro" id="IPR007650">
    <property type="entry name" value="Zf-FLZ_dom"/>
</dbReference>
<feature type="compositionally biased region" description="Basic and acidic residues" evidence="4">
    <location>
        <begin position="75"/>
        <end position="92"/>
    </location>
</feature>
<keyword evidence="7" id="KW-1185">Reference proteome</keyword>
<keyword evidence="2" id="KW-0479">Metal-binding</keyword>
<name>A0AAQ3WUP5_PASNO</name>
<evidence type="ECO:0000259" key="5">
    <source>
        <dbReference type="PROSITE" id="PS51795"/>
    </source>
</evidence>
<accession>A0AAQ3WUP5</accession>